<dbReference type="InterPro" id="IPR041414">
    <property type="entry name" value="Raco-like_middle"/>
</dbReference>
<dbReference type="InterPro" id="IPR052911">
    <property type="entry name" value="Corrinoid_activation_enz"/>
</dbReference>
<feature type="domain" description="2Fe-2S ferredoxin-type" evidence="1">
    <location>
        <begin position="1"/>
        <end position="65"/>
    </location>
</feature>
<sequence>MKLTVEVPKGKTLYQVLRDRGLIRSAYCGGRGICGKCIVKVEGREEPSCLLFGPFKGEVEVPDQELVRKGEKLPQIPVDENLKGFGVALDVGTTGVEAALFSLETGEFLDSYKAVNLQTSFGADVVTRVEQSRENYQTLRELLLQTVELLLKQFGREVSFVVAVSNPVIHHFMLNLPVKGFERYPFNLEVEEEVYLTGRELSLDSFPDTLFYFPPPLKNFVGSDFLSNFLVLEERSENFLVADLGTNAEIGYYTLNEKLATSVPAGPAFEGVGLFSGMAASPGAVYKVFFDGRSFRFLTIGGEKPKGMCASAYFDLIYLLKSFRAINREGTFTPNAPSLISQQIREVNGEKAFVLYDDGETVVALTQSDIRKFLLAKGAVFGALKVLSESRDGGELFFSGAFGSHVDPRSVRGVKLIPEELPPPRAVGNLALRGASLMLGGREKRRRIKELKSETQVLELATSKEFERAYLEGMEL</sequence>
<dbReference type="GO" id="GO:0051536">
    <property type="term" value="F:iron-sulfur cluster binding"/>
    <property type="evidence" value="ECO:0007669"/>
    <property type="project" value="InterPro"/>
</dbReference>
<evidence type="ECO:0000313" key="3">
    <source>
        <dbReference type="Proteomes" id="UP000280881"/>
    </source>
</evidence>
<name>A0A420WA01_9BACT</name>
<dbReference type="Proteomes" id="UP000280881">
    <property type="component" value="Unassembled WGS sequence"/>
</dbReference>
<evidence type="ECO:0000313" key="2">
    <source>
        <dbReference type="EMBL" id="RKQ64088.1"/>
    </source>
</evidence>
<dbReference type="Pfam" id="PF14574">
    <property type="entry name" value="RACo_C_ter"/>
    <property type="match status" value="1"/>
</dbReference>
<dbReference type="InterPro" id="IPR027980">
    <property type="entry name" value="RACo_C"/>
</dbReference>
<dbReference type="PANTHER" id="PTHR42895">
    <property type="entry name" value="IRON-SULFUR CLUSTER-BINDING PROTEIN-RELATED"/>
    <property type="match status" value="1"/>
</dbReference>
<dbReference type="InterPro" id="IPR001041">
    <property type="entry name" value="2Fe-2S_ferredoxin-type"/>
</dbReference>
<reference evidence="2 3" key="1">
    <citation type="submission" date="2018-10" db="EMBL/GenBank/DDBJ databases">
        <title>Genomic Encyclopedia of Type Strains, Phase IV (KMG-IV): sequencing the most valuable type-strain genomes for metagenomic binning, comparative biology and taxonomic classification.</title>
        <authorList>
            <person name="Goeker M."/>
        </authorList>
    </citation>
    <scope>NUCLEOTIDE SEQUENCE [LARGE SCALE GENOMIC DNA]</scope>
    <source>
        <strain evidence="2 3">DSM 15521</strain>
    </source>
</reference>
<dbReference type="EMBL" id="RBIE01000001">
    <property type="protein sequence ID" value="RKQ64088.1"/>
    <property type="molecule type" value="Genomic_DNA"/>
</dbReference>
<comment type="caution">
    <text evidence="2">The sequence shown here is derived from an EMBL/GenBank/DDBJ whole genome shotgun (WGS) entry which is preliminary data.</text>
</comment>
<dbReference type="Pfam" id="PF17651">
    <property type="entry name" value="Raco_middle"/>
    <property type="match status" value="1"/>
</dbReference>
<gene>
    <name evidence="2" type="ORF">C7457_0979</name>
</gene>
<dbReference type="CDD" id="cd00207">
    <property type="entry name" value="fer2"/>
    <property type="match status" value="1"/>
</dbReference>
<protein>
    <submittedName>
        <fullName evidence="2">Uncharacterized 2Fe-2S/4Fe-4S cluster protein (DUF4445 family)</fullName>
    </submittedName>
</protein>
<evidence type="ECO:0000259" key="1">
    <source>
        <dbReference type="PROSITE" id="PS51085"/>
    </source>
</evidence>
<dbReference type="AlphaFoldDB" id="A0A420WA01"/>
<dbReference type="InterPro" id="IPR036010">
    <property type="entry name" value="2Fe-2S_ferredoxin-like_sf"/>
</dbReference>
<accession>A0A420WA01</accession>
<keyword evidence="3" id="KW-1185">Reference proteome</keyword>
<dbReference type="RefSeq" id="WP_121170540.1">
    <property type="nucleotide sequence ID" value="NZ_RBIE01000001.1"/>
</dbReference>
<dbReference type="Pfam" id="PF00111">
    <property type="entry name" value="Fer2"/>
    <property type="match status" value="1"/>
</dbReference>
<dbReference type="PROSITE" id="PS51085">
    <property type="entry name" value="2FE2S_FER_2"/>
    <property type="match status" value="1"/>
</dbReference>
<dbReference type="InterPro" id="IPR042259">
    <property type="entry name" value="Raco-like_middle_sf"/>
</dbReference>
<dbReference type="Gene3D" id="3.10.20.30">
    <property type="match status" value="1"/>
</dbReference>
<organism evidence="2 3">
    <name type="scientific">Thermovibrio guaymasensis</name>
    <dbReference type="NCBI Taxonomy" id="240167"/>
    <lineage>
        <taxon>Bacteria</taxon>
        <taxon>Pseudomonadati</taxon>
        <taxon>Aquificota</taxon>
        <taxon>Aquificia</taxon>
        <taxon>Desulfurobacteriales</taxon>
        <taxon>Desulfurobacteriaceae</taxon>
        <taxon>Thermovibrio</taxon>
    </lineage>
</organism>
<dbReference type="InterPro" id="IPR012675">
    <property type="entry name" value="Beta-grasp_dom_sf"/>
</dbReference>
<dbReference type="PANTHER" id="PTHR42895:SF2">
    <property type="entry name" value="IRON-SULFUR CLUSTER PROTEIN"/>
    <property type="match status" value="1"/>
</dbReference>
<dbReference type="SUPFAM" id="SSF54292">
    <property type="entry name" value="2Fe-2S ferredoxin-like"/>
    <property type="match status" value="1"/>
</dbReference>
<dbReference type="Gene3D" id="3.30.420.480">
    <property type="entry name" value="Domain of unknown function (DUF4445)"/>
    <property type="match status" value="1"/>
</dbReference>
<dbReference type="OrthoDB" id="9810588at2"/>
<proteinExistence type="predicted"/>